<dbReference type="RefSeq" id="WP_114773418.1">
    <property type="nucleotide sequence ID" value="NZ_QQBB01000021.1"/>
</dbReference>
<protein>
    <recommendedName>
        <fullName evidence="4">Flagellar FliJ protein</fullName>
    </recommendedName>
</protein>
<dbReference type="AlphaFoldDB" id="A0A370H360"/>
<evidence type="ECO:0008006" key="4">
    <source>
        <dbReference type="Google" id="ProtNLM"/>
    </source>
</evidence>
<dbReference type="Proteomes" id="UP000254925">
    <property type="component" value="Unassembled WGS sequence"/>
</dbReference>
<reference evidence="2 3" key="1">
    <citation type="submission" date="2018-07" db="EMBL/GenBank/DDBJ databases">
        <title>Genomic Encyclopedia of Type Strains, Phase IV (KMG-IV): sequencing the most valuable type-strain genomes for metagenomic binning, comparative biology and taxonomic classification.</title>
        <authorList>
            <person name="Goeker M."/>
        </authorList>
    </citation>
    <scope>NUCLEOTIDE SEQUENCE [LARGE SCALE GENOMIC DNA]</scope>
    <source>
        <strain evidence="2 3">DSM 14364</strain>
    </source>
</reference>
<evidence type="ECO:0000256" key="1">
    <source>
        <dbReference type="SAM" id="Coils"/>
    </source>
</evidence>
<name>A0A370H360_9HYPH</name>
<dbReference type="EMBL" id="QQBB01000021">
    <property type="protein sequence ID" value="RDI50405.1"/>
    <property type="molecule type" value="Genomic_DNA"/>
</dbReference>
<organism evidence="2 3">
    <name type="scientific">Microvirga subterranea</name>
    <dbReference type="NCBI Taxonomy" id="186651"/>
    <lineage>
        <taxon>Bacteria</taxon>
        <taxon>Pseudomonadati</taxon>
        <taxon>Pseudomonadota</taxon>
        <taxon>Alphaproteobacteria</taxon>
        <taxon>Hyphomicrobiales</taxon>
        <taxon>Methylobacteriaceae</taxon>
        <taxon>Microvirga</taxon>
    </lineage>
</organism>
<sequence length="132" mass="15155">MDKRLQKTKRLLKVQEQLHQIAEWKLASLQRQVAELQNTQHALIATLNDDQLLHGLFVEARSRRLQTLAAEEGRVKVAEAEQKKAALDHAMQVKRTERMVETLSVEYRRAVEKKDYLALLDSLATKTDASLP</sequence>
<evidence type="ECO:0000313" key="2">
    <source>
        <dbReference type="EMBL" id="RDI50405.1"/>
    </source>
</evidence>
<dbReference type="OrthoDB" id="8161456at2"/>
<feature type="coiled-coil region" evidence="1">
    <location>
        <begin position="77"/>
        <end position="113"/>
    </location>
</feature>
<keyword evidence="3" id="KW-1185">Reference proteome</keyword>
<proteinExistence type="predicted"/>
<comment type="caution">
    <text evidence="2">The sequence shown here is derived from an EMBL/GenBank/DDBJ whole genome shotgun (WGS) entry which is preliminary data.</text>
</comment>
<gene>
    <name evidence="2" type="ORF">DES45_1216</name>
</gene>
<keyword evidence="1" id="KW-0175">Coiled coil</keyword>
<evidence type="ECO:0000313" key="3">
    <source>
        <dbReference type="Proteomes" id="UP000254925"/>
    </source>
</evidence>
<feature type="coiled-coil region" evidence="1">
    <location>
        <begin position="19"/>
        <end position="46"/>
    </location>
</feature>
<accession>A0A370H360</accession>